<dbReference type="Proteomes" id="UP001596157">
    <property type="component" value="Unassembled WGS sequence"/>
</dbReference>
<evidence type="ECO:0000313" key="2">
    <source>
        <dbReference type="Proteomes" id="UP001596157"/>
    </source>
</evidence>
<reference evidence="2" key="1">
    <citation type="journal article" date="2019" name="Int. J. Syst. Evol. Microbiol.">
        <title>The Global Catalogue of Microorganisms (GCM) 10K type strain sequencing project: providing services to taxonomists for standard genome sequencing and annotation.</title>
        <authorList>
            <consortium name="The Broad Institute Genomics Platform"/>
            <consortium name="The Broad Institute Genome Sequencing Center for Infectious Disease"/>
            <person name="Wu L."/>
            <person name="Ma J."/>
        </authorList>
    </citation>
    <scope>NUCLEOTIDE SEQUENCE [LARGE SCALE GENOMIC DNA]</scope>
    <source>
        <strain evidence="2">CCUG 59778</strain>
    </source>
</reference>
<dbReference type="EMBL" id="JBHSKF010000018">
    <property type="protein sequence ID" value="MFC5290777.1"/>
    <property type="molecule type" value="Genomic_DNA"/>
</dbReference>
<keyword evidence="2" id="KW-1185">Reference proteome</keyword>
<protein>
    <submittedName>
        <fullName evidence="1">Uncharacterized protein</fullName>
    </submittedName>
</protein>
<accession>A0ABW0EUI6</accession>
<evidence type="ECO:0000313" key="1">
    <source>
        <dbReference type="EMBL" id="MFC5290777.1"/>
    </source>
</evidence>
<proteinExistence type="predicted"/>
<sequence>MTATLGALTFAEYATGSRSRRGEIVTSRRVPVDEYVGAQYYAPLLAAIPVALGSGDPAAVLTVAAQGLELSGQERAYAEASAGLLTWWRRARGEIVPVGDSVLETGGLRVDVTPHLGYRTRTGTEVALFHLKEAELTRDAAVAAARLMQVCLLDLLPGATPVVVDARRAKAYRIPPQTNLVKLDAWLASQAAAYVQHQATAP</sequence>
<dbReference type="RefSeq" id="WP_378250672.1">
    <property type="nucleotide sequence ID" value="NZ_JBHSKF010000018.1"/>
</dbReference>
<organism evidence="1 2">
    <name type="scientific">Actinokineospora guangxiensis</name>
    <dbReference type="NCBI Taxonomy" id="1490288"/>
    <lineage>
        <taxon>Bacteria</taxon>
        <taxon>Bacillati</taxon>
        <taxon>Actinomycetota</taxon>
        <taxon>Actinomycetes</taxon>
        <taxon>Pseudonocardiales</taxon>
        <taxon>Pseudonocardiaceae</taxon>
        <taxon>Actinokineospora</taxon>
    </lineage>
</organism>
<gene>
    <name evidence="1" type="ORF">ACFPM7_27320</name>
</gene>
<name>A0ABW0EUI6_9PSEU</name>
<comment type="caution">
    <text evidence="1">The sequence shown here is derived from an EMBL/GenBank/DDBJ whole genome shotgun (WGS) entry which is preliminary data.</text>
</comment>